<dbReference type="EMBL" id="CP000140">
    <property type="protein sequence ID" value="ABR45064.1"/>
    <property type="molecule type" value="Genomic_DNA"/>
</dbReference>
<feature type="transmembrane region" description="Helical" evidence="8">
    <location>
        <begin position="153"/>
        <end position="179"/>
    </location>
</feature>
<keyword evidence="4" id="KW-0630">Potassium</keyword>
<dbReference type="STRING" id="435591.BDI_3361"/>
<evidence type="ECO:0000256" key="1">
    <source>
        <dbReference type="ARBA" id="ARBA00004141"/>
    </source>
</evidence>
<comment type="subcellular location">
    <subcellularLocation>
        <location evidence="1">Membrane</location>
        <topology evidence="1">Multi-pass membrane protein</topology>
    </subcellularLocation>
</comment>
<dbReference type="GO" id="GO:0015297">
    <property type="term" value="F:antiporter activity"/>
    <property type="evidence" value="ECO:0007669"/>
    <property type="project" value="InterPro"/>
</dbReference>
<evidence type="ECO:0000256" key="7">
    <source>
        <dbReference type="ARBA" id="ARBA00023136"/>
    </source>
</evidence>
<feature type="transmembrane region" description="Helical" evidence="8">
    <location>
        <begin position="191"/>
        <end position="213"/>
    </location>
</feature>
<feature type="domain" description="RCK C-terminal" evidence="9">
    <location>
        <begin position="673"/>
        <end position="757"/>
    </location>
</feature>
<evidence type="ECO:0000256" key="6">
    <source>
        <dbReference type="ARBA" id="ARBA00022989"/>
    </source>
</evidence>
<dbReference type="Gene3D" id="1.20.1530.20">
    <property type="match status" value="1"/>
</dbReference>
<evidence type="ECO:0000259" key="9">
    <source>
        <dbReference type="PROSITE" id="PS51202"/>
    </source>
</evidence>
<dbReference type="PANTHER" id="PTHR42751">
    <property type="entry name" value="SODIUM/HYDROGEN EXCHANGER FAMILY/TRKA DOMAIN PROTEIN"/>
    <property type="match status" value="1"/>
</dbReference>
<feature type="transmembrane region" description="Helical" evidence="8">
    <location>
        <begin position="123"/>
        <end position="141"/>
    </location>
</feature>
<dbReference type="GO" id="GO:1902600">
    <property type="term" value="P:proton transmembrane transport"/>
    <property type="evidence" value="ECO:0007669"/>
    <property type="project" value="InterPro"/>
</dbReference>
<protein>
    <submittedName>
        <fullName evidence="10">Putative sodium/proton antiporter</fullName>
    </submittedName>
</protein>
<dbReference type="HOGENOM" id="CLU_020579_0_0_10"/>
<dbReference type="KEGG" id="pdi:BDI_3361"/>
<comment type="similarity">
    <text evidence="2">Belongs to the monovalent cation:proton antiporter 2 (CPA2) transporter (TC 2.A.37) family.</text>
</comment>
<keyword evidence="4" id="KW-0633">Potassium transport</keyword>
<dbReference type="PaxDb" id="435591-BDI_3361"/>
<proteinExistence type="inferred from homology"/>
<feature type="transmembrane region" description="Helical" evidence="8">
    <location>
        <begin position="274"/>
        <end position="292"/>
    </location>
</feature>
<name>A6LHA0_PARD8</name>
<feature type="transmembrane region" description="Helical" evidence="8">
    <location>
        <begin position="7"/>
        <end position="28"/>
    </location>
</feature>
<keyword evidence="4" id="KW-0406">Ion transport</keyword>
<keyword evidence="11" id="KW-1185">Reference proteome</keyword>
<feature type="domain" description="RCK C-terminal" evidence="9">
    <location>
        <begin position="581"/>
        <end position="666"/>
    </location>
</feature>
<dbReference type="InterPro" id="IPR036721">
    <property type="entry name" value="RCK_C_sf"/>
</dbReference>
<evidence type="ECO:0000256" key="3">
    <source>
        <dbReference type="ARBA" id="ARBA00022448"/>
    </source>
</evidence>
<dbReference type="InterPro" id="IPR006037">
    <property type="entry name" value="RCK_C"/>
</dbReference>
<feature type="transmembrane region" description="Helical" evidence="8">
    <location>
        <begin position="502"/>
        <end position="523"/>
    </location>
</feature>
<gene>
    <name evidence="10" type="ordered locus">BDI_3361</name>
</gene>
<keyword evidence="7 8" id="KW-0472">Membrane</keyword>
<dbReference type="GO" id="GO:0008324">
    <property type="term" value="F:monoatomic cation transmembrane transporter activity"/>
    <property type="evidence" value="ECO:0007669"/>
    <property type="project" value="InterPro"/>
</dbReference>
<sequence>MNNMSEIAPLISDLAVILIAAGIITLIFKCLKQPVVLGYIVAGILAGPAVPYIPTVSDPTNIKIWADIGVIFLLFAMGLEFSFKKLMTVGGTAVIASITIVSGMMFLGYTAGNALGFSHLSSIFLGGMLSMSSTAIVFKAFDDMGLRGQKFTGVVLGVLVVEDLVAVVLMVLLSTLAVSKQVEGMEMLESILKLGAFLIFWSLLGIYLIPSFLKKIKPFLNDETLLIIALGFCLGMVMIAAKAGFSSALGAFVMGSLLAETIEAEKIEKLVKPVKDLFAAIFFVSVGMMIQPDLLIEYLVPICILTILVIIGQIFFGSLGVLLSGQPLKIALQSGFSLTQIGEFAFIIASLGVSLKVTDDYLYPVIVAVSVVTTFLTPYMIRMATPVYQLIDNYLPSSIKLMLNRYSSGSNTVKHKSTWNKLLKSMLLDVILYTVLTIFSIIIFFTYVNPIIRENILGFKGALLSLSIILAIILPFLWAIIMKKNHSPEFLKLWNDSKFNRGPLVSLIAIKLLLCASILMPVIVHIFNVASGVGFIITLLILLMIILSKKLKKRSLSIEKRFIDNFNGKTTDSNIGSPLTDNILKSLPFNDLHLMDFVVGQESSIVGRSLKEINFRQKYGINIVSIIRGERQINIPRGEERLYPFDKIIIVGTDEELDLFQEIIQKQDKEYRDQLAQSFNNNIKIEQFNIEPDSPLIGRSIQQSDIRDKNACLILGIERDGKSMMNPPSQTVFKENDNVWVAGEYRQIVQLSEGLSYN</sequence>
<dbReference type="Pfam" id="PF02080">
    <property type="entry name" value="TrkA_C"/>
    <property type="match status" value="2"/>
</dbReference>
<keyword evidence="5 8" id="KW-0812">Transmembrane</keyword>
<dbReference type="eggNOG" id="COG0490">
    <property type="taxonomic scope" value="Bacteria"/>
</dbReference>
<evidence type="ECO:0000313" key="11">
    <source>
        <dbReference type="Proteomes" id="UP000000566"/>
    </source>
</evidence>
<dbReference type="InterPro" id="IPR006153">
    <property type="entry name" value="Cation/H_exchanger_TM"/>
</dbReference>
<feature type="transmembrane region" description="Helical" evidence="8">
    <location>
        <begin position="298"/>
        <end position="323"/>
    </location>
</feature>
<feature type="transmembrane region" description="Helical" evidence="8">
    <location>
        <begin position="529"/>
        <end position="547"/>
    </location>
</feature>
<dbReference type="PROSITE" id="PS51202">
    <property type="entry name" value="RCK_C"/>
    <property type="match status" value="2"/>
</dbReference>
<dbReference type="AlphaFoldDB" id="A6LHA0"/>
<keyword evidence="6 8" id="KW-1133">Transmembrane helix</keyword>
<reference evidence="10 11" key="1">
    <citation type="journal article" date="2007" name="PLoS Biol.">
        <title>Evolution of symbiotic bacteria in the distal human intestine.</title>
        <authorList>
            <person name="Xu J."/>
            <person name="Mahowald M.A."/>
            <person name="Ley R.E."/>
            <person name="Lozupone C.A."/>
            <person name="Hamady M."/>
            <person name="Martens E.C."/>
            <person name="Henrissat B."/>
            <person name="Coutinho P.M."/>
            <person name="Minx P."/>
            <person name="Latreille P."/>
            <person name="Cordum H."/>
            <person name="Van Brunt A."/>
            <person name="Kim K."/>
            <person name="Fulton R.S."/>
            <person name="Fulton L.A."/>
            <person name="Clifton S.W."/>
            <person name="Wilson R.K."/>
            <person name="Knight R.D."/>
            <person name="Gordon J.I."/>
        </authorList>
    </citation>
    <scope>NUCLEOTIDE SEQUENCE [LARGE SCALE GENOMIC DNA]</scope>
    <source>
        <strain evidence="11">ATCC 8503 / DSM 20701 / CIP 104284 / JCM 5825 / NCTC 11152</strain>
    </source>
</reference>
<feature type="transmembrane region" description="Helical" evidence="8">
    <location>
        <begin position="426"/>
        <end position="447"/>
    </location>
</feature>
<feature type="transmembrane region" description="Helical" evidence="8">
    <location>
        <begin position="89"/>
        <end position="111"/>
    </location>
</feature>
<dbReference type="GO" id="GO:0016020">
    <property type="term" value="C:membrane"/>
    <property type="evidence" value="ECO:0007669"/>
    <property type="project" value="UniProtKB-SubCell"/>
</dbReference>
<dbReference type="InterPro" id="IPR038770">
    <property type="entry name" value="Na+/solute_symporter_sf"/>
</dbReference>
<organism evidence="10 11">
    <name type="scientific">Parabacteroides distasonis (strain ATCC 8503 / DSM 20701 / CIP 104284 / JCM 5825 / NCTC 11152)</name>
    <dbReference type="NCBI Taxonomy" id="435591"/>
    <lineage>
        <taxon>Bacteria</taxon>
        <taxon>Pseudomonadati</taxon>
        <taxon>Bacteroidota</taxon>
        <taxon>Bacteroidia</taxon>
        <taxon>Bacteroidales</taxon>
        <taxon>Tannerellaceae</taxon>
        <taxon>Parabacteroides</taxon>
    </lineage>
</organism>
<dbReference type="Proteomes" id="UP000000566">
    <property type="component" value="Chromosome"/>
</dbReference>
<evidence type="ECO:0000256" key="8">
    <source>
        <dbReference type="SAM" id="Phobius"/>
    </source>
</evidence>
<feature type="transmembrane region" description="Helical" evidence="8">
    <location>
        <begin position="459"/>
        <end position="481"/>
    </location>
</feature>
<feature type="transmembrane region" description="Helical" evidence="8">
    <location>
        <begin position="335"/>
        <end position="355"/>
    </location>
</feature>
<dbReference type="eggNOG" id="COG0475">
    <property type="taxonomic scope" value="Bacteria"/>
</dbReference>
<accession>A6LHA0</accession>
<feature type="transmembrane region" description="Helical" evidence="8">
    <location>
        <begin position="64"/>
        <end position="83"/>
    </location>
</feature>
<evidence type="ECO:0000256" key="2">
    <source>
        <dbReference type="ARBA" id="ARBA00005551"/>
    </source>
</evidence>
<keyword evidence="3" id="KW-0813">Transport</keyword>
<evidence type="ECO:0000256" key="5">
    <source>
        <dbReference type="ARBA" id="ARBA00022692"/>
    </source>
</evidence>
<dbReference type="GO" id="GO:0006813">
    <property type="term" value="P:potassium ion transport"/>
    <property type="evidence" value="ECO:0007669"/>
    <property type="project" value="UniProtKB-KW"/>
</dbReference>
<dbReference type="Pfam" id="PF00999">
    <property type="entry name" value="Na_H_Exchanger"/>
    <property type="match status" value="1"/>
</dbReference>
<feature type="transmembrane region" description="Helical" evidence="8">
    <location>
        <begin position="361"/>
        <end position="381"/>
    </location>
</feature>
<dbReference type="SUPFAM" id="SSF116726">
    <property type="entry name" value="TrkA C-terminal domain-like"/>
    <property type="match status" value="2"/>
</dbReference>
<evidence type="ECO:0000256" key="4">
    <source>
        <dbReference type="ARBA" id="ARBA00022538"/>
    </source>
</evidence>
<feature type="transmembrane region" description="Helical" evidence="8">
    <location>
        <begin position="225"/>
        <end position="253"/>
    </location>
</feature>
<feature type="transmembrane region" description="Helical" evidence="8">
    <location>
        <begin position="34"/>
        <end position="52"/>
    </location>
</feature>
<dbReference type="PANTHER" id="PTHR42751:SF3">
    <property type="entry name" value="SODIUM_GLUTAMATE SYMPORTER"/>
    <property type="match status" value="1"/>
</dbReference>
<dbReference type="Gene3D" id="3.30.70.1450">
    <property type="entry name" value="Regulator of K+ conductance, C-terminal domain"/>
    <property type="match status" value="2"/>
</dbReference>
<evidence type="ECO:0000313" key="10">
    <source>
        <dbReference type="EMBL" id="ABR45064.1"/>
    </source>
</evidence>